<feature type="binding site" evidence="5">
    <location>
        <begin position="118"/>
        <end position="120"/>
    </location>
    <ligand>
        <name>ATP</name>
        <dbReference type="ChEBI" id="CHEBI:30616"/>
    </ligand>
</feature>
<protein>
    <recommendedName>
        <fullName evidence="5">Phosphopantetheine adenylyltransferase</fullName>
        <ecNumber evidence="5">2.7.7.3</ecNumber>
    </recommendedName>
    <alternativeName>
        <fullName evidence="5">Dephospho-CoA pyrophosphorylase</fullName>
    </alternativeName>
    <alternativeName>
        <fullName evidence="5">Pantetheine-phosphate adenylyltransferase</fullName>
        <shortName evidence="5">PPAT</shortName>
    </alternativeName>
</protein>
<comment type="function">
    <text evidence="5">Reversibly transfers an adenylyl group from ATP to 4'-phosphopantetheine, yielding dephospho-CoA (dPCoA) and pyrophosphate.</text>
</comment>
<feature type="binding site" evidence="5">
    <location>
        <position position="18"/>
    </location>
    <ligand>
        <name>ATP</name>
        <dbReference type="ChEBI" id="CHEBI:30616"/>
    </ligand>
</feature>
<dbReference type="SUPFAM" id="SSF52374">
    <property type="entry name" value="Nucleotidylyl transferase"/>
    <property type="match status" value="1"/>
</dbReference>
<dbReference type="GO" id="GO:0005737">
    <property type="term" value="C:cytoplasm"/>
    <property type="evidence" value="ECO:0007669"/>
    <property type="project" value="UniProtKB-SubCell"/>
</dbReference>
<evidence type="ECO:0000256" key="5">
    <source>
        <dbReference type="HAMAP-Rule" id="MF_00151"/>
    </source>
</evidence>
<reference evidence="7" key="1">
    <citation type="submission" date="2020-10" db="EMBL/GenBank/DDBJ databases">
        <authorList>
            <person name="Gilroy R."/>
        </authorList>
    </citation>
    <scope>NUCLEOTIDE SEQUENCE</scope>
    <source>
        <strain evidence="7">ChiW3-316</strain>
    </source>
</reference>
<dbReference type="Pfam" id="PF01467">
    <property type="entry name" value="CTP_transf_like"/>
    <property type="match status" value="1"/>
</dbReference>
<dbReference type="Proteomes" id="UP000824107">
    <property type="component" value="Unassembled WGS sequence"/>
</dbReference>
<dbReference type="PANTHER" id="PTHR21174">
    <property type="match status" value="1"/>
</dbReference>
<feature type="binding site" evidence="5">
    <location>
        <position position="42"/>
    </location>
    <ligand>
        <name>substrate</name>
    </ligand>
</feature>
<comment type="pathway">
    <text evidence="5">Cofactor biosynthesis; coenzyme A biosynthesis; CoA from (R)-pantothenate: step 4/5.</text>
</comment>
<dbReference type="InterPro" id="IPR009218">
    <property type="entry name" value="HD_phosphohydro"/>
</dbReference>
<keyword evidence="1 5" id="KW-0963">Cytoplasm</keyword>
<evidence type="ECO:0000256" key="4">
    <source>
        <dbReference type="ARBA" id="ARBA00029346"/>
    </source>
</evidence>
<dbReference type="InterPro" id="IPR014729">
    <property type="entry name" value="Rossmann-like_a/b/a_fold"/>
</dbReference>
<dbReference type="GO" id="GO:0004595">
    <property type="term" value="F:pantetheine-phosphate adenylyltransferase activity"/>
    <property type="evidence" value="ECO:0007669"/>
    <property type="project" value="UniProtKB-UniRule"/>
</dbReference>
<dbReference type="HAMAP" id="MF_00151">
    <property type="entry name" value="PPAT_bact"/>
    <property type="match status" value="1"/>
</dbReference>
<dbReference type="EC" id="2.7.7.3" evidence="5"/>
<dbReference type="PANTHER" id="PTHR21174:SF0">
    <property type="entry name" value="HD PHOSPHOHYDROLASE FAMILY PROTEIN-RELATED"/>
    <property type="match status" value="1"/>
</dbReference>
<dbReference type="SUPFAM" id="SSF109604">
    <property type="entry name" value="HD-domain/PDEase-like"/>
    <property type="match status" value="1"/>
</dbReference>
<name>A0A9D1SB67_9PROT</name>
<comment type="subunit">
    <text evidence="5">Homohexamer.</text>
</comment>
<feature type="site" description="Transition state stabilizer" evidence="5">
    <location>
        <position position="18"/>
    </location>
</feature>
<evidence type="ECO:0000256" key="1">
    <source>
        <dbReference type="ARBA" id="ARBA00022490"/>
    </source>
</evidence>
<comment type="similarity">
    <text evidence="5">Belongs to the bacterial CoaD family.</text>
</comment>
<evidence type="ECO:0000256" key="3">
    <source>
        <dbReference type="ARBA" id="ARBA00022993"/>
    </source>
</evidence>
<feature type="binding site" evidence="5">
    <location>
        <position position="10"/>
    </location>
    <ligand>
        <name>substrate</name>
    </ligand>
</feature>
<comment type="cofactor">
    <cofactor evidence="5">
        <name>Mg(2+)</name>
        <dbReference type="ChEBI" id="CHEBI:18420"/>
    </cofactor>
</comment>
<evidence type="ECO:0000313" key="8">
    <source>
        <dbReference type="Proteomes" id="UP000824107"/>
    </source>
</evidence>
<keyword evidence="5" id="KW-0808">Transferase</keyword>
<feature type="binding site" evidence="5">
    <location>
        <begin position="10"/>
        <end position="11"/>
    </location>
    <ligand>
        <name>ATP</name>
        <dbReference type="ChEBI" id="CHEBI:30616"/>
    </ligand>
</feature>
<organism evidence="7 8">
    <name type="scientific">Candidatus Scatocola faecipullorum</name>
    <dbReference type="NCBI Taxonomy" id="2840917"/>
    <lineage>
        <taxon>Bacteria</taxon>
        <taxon>Pseudomonadati</taxon>
        <taxon>Pseudomonadota</taxon>
        <taxon>Alphaproteobacteria</taxon>
        <taxon>Rhodospirillales</taxon>
        <taxon>Rhodospirillaceae</taxon>
        <taxon>Rhodospirillaceae incertae sedis</taxon>
        <taxon>Candidatus Scatocola</taxon>
    </lineage>
</organism>
<dbReference type="EMBL" id="DVNC01000028">
    <property type="protein sequence ID" value="HIU53257.1"/>
    <property type="molecule type" value="Genomic_DNA"/>
</dbReference>
<dbReference type="InterPro" id="IPR004821">
    <property type="entry name" value="Cyt_trans-like"/>
</dbReference>
<dbReference type="Gene3D" id="3.40.50.620">
    <property type="entry name" value="HUPs"/>
    <property type="match status" value="1"/>
</dbReference>
<evidence type="ECO:0000256" key="2">
    <source>
        <dbReference type="ARBA" id="ARBA00022842"/>
    </source>
</evidence>
<dbReference type="AlphaFoldDB" id="A0A9D1SB67"/>
<dbReference type="PRINTS" id="PR01020">
    <property type="entry name" value="LPSBIOSNTHSS"/>
</dbReference>
<dbReference type="GO" id="GO:0005524">
    <property type="term" value="F:ATP binding"/>
    <property type="evidence" value="ECO:0007669"/>
    <property type="project" value="UniProtKB-KW"/>
</dbReference>
<comment type="subcellular location">
    <subcellularLocation>
        <location evidence="5">Cytoplasm</location>
    </subcellularLocation>
</comment>
<comment type="caution">
    <text evidence="7">The sequence shown here is derived from an EMBL/GenBank/DDBJ whole genome shotgun (WGS) entry which is preliminary data.</text>
</comment>
<keyword evidence="5" id="KW-0547">Nucleotide-binding</keyword>
<feature type="binding site" evidence="5">
    <location>
        <position position="128"/>
    </location>
    <ligand>
        <name>ATP</name>
        <dbReference type="ChEBI" id="CHEBI:30616"/>
    </ligand>
</feature>
<sequence>MANIGFYAGSFSPVTRGHLGIVCEALNDYQKVIVGVGINDSKQQLYSLDERCEMINAALDDLLFEYEYRDLVGYRFSRSEEKAVCRLRENRGCVEIVGYRDLTVDCALRSGATALIRGERIVGDHDGEMQASILNKQILEVRKARLSMATIPVPKEDMTYVSSSNVRGLCRLGEYIAAQRYVMPGVHALLMRHCLSERFVALMQANALSAAAAAEAYDELVRAYSCGRRHHTLSHVAYMLNYWQIMENLGRLKVQNPAAMELALFYHDAVNTGDDTDEAASCRMMRRRVFDRELSENAANLIGATAHRQCQNDMTPDMNIISDLDLAILGDTFNYGIYAANIRREYLRFDEKTYRNGRIEFLRGLLKRKPLYKTAAFREMFERDARTNLRAELAYWQSR</sequence>
<keyword evidence="3 5" id="KW-0173">Coenzyme A biosynthesis</keyword>
<keyword evidence="5 7" id="KW-0548">Nucleotidyltransferase</keyword>
<feature type="domain" description="Cytidyltransferase-like" evidence="6">
    <location>
        <begin position="6"/>
        <end position="167"/>
    </location>
</feature>
<evidence type="ECO:0000313" key="7">
    <source>
        <dbReference type="EMBL" id="HIU53257.1"/>
    </source>
</evidence>
<comment type="catalytic activity">
    <reaction evidence="4 5">
        <text>(R)-4'-phosphopantetheine + ATP + H(+) = 3'-dephospho-CoA + diphosphate</text>
        <dbReference type="Rhea" id="RHEA:19801"/>
        <dbReference type="ChEBI" id="CHEBI:15378"/>
        <dbReference type="ChEBI" id="CHEBI:30616"/>
        <dbReference type="ChEBI" id="CHEBI:33019"/>
        <dbReference type="ChEBI" id="CHEBI:57328"/>
        <dbReference type="ChEBI" id="CHEBI:61723"/>
        <dbReference type="EC" id="2.7.7.3"/>
    </reaction>
</comment>
<dbReference type="GO" id="GO:0015937">
    <property type="term" value="P:coenzyme A biosynthetic process"/>
    <property type="evidence" value="ECO:0007669"/>
    <property type="project" value="UniProtKB-UniRule"/>
</dbReference>
<dbReference type="NCBIfam" id="TIGR00125">
    <property type="entry name" value="cyt_tran_rel"/>
    <property type="match status" value="1"/>
</dbReference>
<evidence type="ECO:0000259" key="6">
    <source>
        <dbReference type="Pfam" id="PF01467"/>
    </source>
</evidence>
<proteinExistence type="inferred from homology"/>
<feature type="binding site" evidence="5">
    <location>
        <begin position="158"/>
        <end position="164"/>
    </location>
    <ligand>
        <name>ATP</name>
        <dbReference type="ChEBI" id="CHEBI:30616"/>
    </ligand>
</feature>
<keyword evidence="2 5" id="KW-0460">Magnesium</keyword>
<keyword evidence="5" id="KW-0067">ATP-binding</keyword>
<reference evidence="7" key="2">
    <citation type="journal article" date="2021" name="PeerJ">
        <title>Extensive microbial diversity within the chicken gut microbiome revealed by metagenomics and culture.</title>
        <authorList>
            <person name="Gilroy R."/>
            <person name="Ravi A."/>
            <person name="Getino M."/>
            <person name="Pursley I."/>
            <person name="Horton D.L."/>
            <person name="Alikhan N.F."/>
            <person name="Baker D."/>
            <person name="Gharbi K."/>
            <person name="Hall N."/>
            <person name="Watson M."/>
            <person name="Adriaenssens E.M."/>
            <person name="Foster-Nyarko E."/>
            <person name="Jarju S."/>
            <person name="Secka A."/>
            <person name="Antonio M."/>
            <person name="Oren A."/>
            <person name="Chaudhuri R.R."/>
            <person name="La Ragione R."/>
            <person name="Hildebrand F."/>
            <person name="Pallen M.J."/>
        </authorList>
    </citation>
    <scope>NUCLEOTIDE SEQUENCE</scope>
    <source>
        <strain evidence="7">ChiW3-316</strain>
    </source>
</reference>
<feature type="binding site" evidence="5">
    <location>
        <position position="117"/>
    </location>
    <ligand>
        <name>substrate</name>
    </ligand>
</feature>
<feature type="binding site" evidence="5">
    <location>
        <position position="103"/>
    </location>
    <ligand>
        <name>substrate</name>
    </ligand>
</feature>
<accession>A0A9D1SB67</accession>
<dbReference type="InterPro" id="IPR001980">
    <property type="entry name" value="PPAT"/>
</dbReference>
<gene>
    <name evidence="5" type="primary">coaD</name>
    <name evidence="7" type="ORF">IAD20_04160</name>
</gene>